<feature type="compositionally biased region" description="Low complexity" evidence="1">
    <location>
        <begin position="127"/>
        <end position="141"/>
    </location>
</feature>
<dbReference type="EMBL" id="JANPWB010000015">
    <property type="protein sequence ID" value="KAJ1088829.1"/>
    <property type="molecule type" value="Genomic_DNA"/>
</dbReference>
<feature type="region of interest" description="Disordered" evidence="1">
    <location>
        <begin position="118"/>
        <end position="162"/>
    </location>
</feature>
<comment type="caution">
    <text evidence="2">The sequence shown here is derived from an EMBL/GenBank/DDBJ whole genome shotgun (WGS) entry which is preliminary data.</text>
</comment>
<proteinExistence type="predicted"/>
<protein>
    <submittedName>
        <fullName evidence="2">Uncharacterized protein</fullName>
    </submittedName>
</protein>
<sequence>MSGDGRRLPAQCSPDGALVPPEIRCPVSVLPASRAQTPSSMPKCRCEQEVKRALCSPSVEGYGSAGGGSPAGRGVPAPSLYFRSRGTGRSESSSAASATPSQLRGLAQAFRFSAISGAQAPRPTGCTRVPAGPTRAAPGARSPGGGTGARPRAVSTPAAGVGPEGRQLLFRIRCDPCVTKRVAASGDDAEILGRRHRPPGGQWMPHTG</sequence>
<gene>
    <name evidence="2" type="ORF">NDU88_001984</name>
</gene>
<evidence type="ECO:0000313" key="2">
    <source>
        <dbReference type="EMBL" id="KAJ1088829.1"/>
    </source>
</evidence>
<keyword evidence="3" id="KW-1185">Reference proteome</keyword>
<evidence type="ECO:0000256" key="1">
    <source>
        <dbReference type="SAM" id="MobiDB-lite"/>
    </source>
</evidence>
<name>A0AAV7LED0_PLEWA</name>
<evidence type="ECO:0000313" key="3">
    <source>
        <dbReference type="Proteomes" id="UP001066276"/>
    </source>
</evidence>
<dbReference type="Proteomes" id="UP001066276">
    <property type="component" value="Chromosome 11"/>
</dbReference>
<reference evidence="2" key="1">
    <citation type="journal article" date="2022" name="bioRxiv">
        <title>Sequencing and chromosome-scale assembly of the giantPleurodeles waltlgenome.</title>
        <authorList>
            <person name="Brown T."/>
            <person name="Elewa A."/>
            <person name="Iarovenko S."/>
            <person name="Subramanian E."/>
            <person name="Araus A.J."/>
            <person name="Petzold A."/>
            <person name="Susuki M."/>
            <person name="Suzuki K.-i.T."/>
            <person name="Hayashi T."/>
            <person name="Toyoda A."/>
            <person name="Oliveira C."/>
            <person name="Osipova E."/>
            <person name="Leigh N.D."/>
            <person name="Simon A."/>
            <person name="Yun M.H."/>
        </authorList>
    </citation>
    <scope>NUCLEOTIDE SEQUENCE</scope>
    <source>
        <strain evidence="2">20211129_DDA</strain>
        <tissue evidence="2">Liver</tissue>
    </source>
</reference>
<feature type="compositionally biased region" description="Low complexity" evidence="1">
    <location>
        <begin position="72"/>
        <end position="100"/>
    </location>
</feature>
<organism evidence="2 3">
    <name type="scientific">Pleurodeles waltl</name>
    <name type="common">Iberian ribbed newt</name>
    <dbReference type="NCBI Taxonomy" id="8319"/>
    <lineage>
        <taxon>Eukaryota</taxon>
        <taxon>Metazoa</taxon>
        <taxon>Chordata</taxon>
        <taxon>Craniata</taxon>
        <taxon>Vertebrata</taxon>
        <taxon>Euteleostomi</taxon>
        <taxon>Amphibia</taxon>
        <taxon>Batrachia</taxon>
        <taxon>Caudata</taxon>
        <taxon>Salamandroidea</taxon>
        <taxon>Salamandridae</taxon>
        <taxon>Pleurodelinae</taxon>
        <taxon>Pleurodeles</taxon>
    </lineage>
</organism>
<accession>A0AAV7LED0</accession>
<feature type="region of interest" description="Disordered" evidence="1">
    <location>
        <begin position="61"/>
        <end position="100"/>
    </location>
</feature>
<dbReference type="AlphaFoldDB" id="A0AAV7LED0"/>
<feature type="region of interest" description="Disordered" evidence="1">
    <location>
        <begin position="189"/>
        <end position="208"/>
    </location>
</feature>